<dbReference type="Pfam" id="PF13966">
    <property type="entry name" value="zf-RVT"/>
    <property type="match status" value="1"/>
</dbReference>
<protein>
    <recommendedName>
        <fullName evidence="1">Reverse transcriptase zinc-binding domain-containing protein</fullName>
    </recommendedName>
</protein>
<dbReference type="AlphaFoldDB" id="A0A922ADW0"/>
<evidence type="ECO:0000313" key="2">
    <source>
        <dbReference type="EMBL" id="KAG6674859.1"/>
    </source>
</evidence>
<sequence length="423" mass="48533">MKAEIPAGTGQYVGRYRPKYRSGLQNVQPSNTSKAKLEDVTRPHLPCLLVSDLIDSRQRSWKKESLVEIFSEQKIEAISSIPINLRGREDKLFWQFTSNGLYTIKSGYHHQRQIEAKVEGEQSSRQLDSIVWKKIWQLKVTPAVKHFIWKACSEAIPTFANLKKRRTVEDNICMICKSEPETTNHVLWGCAAARDVWNQGYIKIQKMNYHNEQLFRIWVMLAQKLEKNELEEAAVTMRGIWTRRNELVHGKEFKHPTILSKGAKLEVLAFTEANLSKEIPQQRAERRVKVWSKPIIGTFKVNWDAAVKVDTGRIGLGVLVRDHQAYEAEAHGLLLAAIFCKELVINQLLGQETDWSMGGWLIEDTKQVLASMDEWKAGHVQREANYAAHNLAKYAILLTEDLYNIEECPTCIYSIVSSEMLSI</sequence>
<dbReference type="Proteomes" id="UP000811246">
    <property type="component" value="Chromosome 15"/>
</dbReference>
<dbReference type="PANTHER" id="PTHR47074:SF48">
    <property type="entry name" value="POLYNUCLEOTIDYL TRANSFERASE, RIBONUCLEASE H-LIKE SUPERFAMILY PROTEIN"/>
    <property type="match status" value="1"/>
</dbReference>
<name>A0A922ADW0_CARIL</name>
<dbReference type="InterPro" id="IPR052929">
    <property type="entry name" value="RNase_H-like_EbsB-rel"/>
</dbReference>
<evidence type="ECO:0000313" key="3">
    <source>
        <dbReference type="Proteomes" id="UP000811246"/>
    </source>
</evidence>
<reference evidence="2" key="1">
    <citation type="submission" date="2021-01" db="EMBL/GenBank/DDBJ databases">
        <authorList>
            <person name="Lovell J.T."/>
            <person name="Bentley N."/>
            <person name="Bhattarai G."/>
            <person name="Jenkins J.W."/>
            <person name="Sreedasyam A."/>
            <person name="Alarcon Y."/>
            <person name="Bock C."/>
            <person name="Boston L."/>
            <person name="Carlson J."/>
            <person name="Cervantes K."/>
            <person name="Clermont K."/>
            <person name="Krom N."/>
            <person name="Kubenka K."/>
            <person name="Mamidi S."/>
            <person name="Mattison C."/>
            <person name="Monteros M."/>
            <person name="Pisani C."/>
            <person name="Plott C."/>
            <person name="Rajasekar S."/>
            <person name="Rhein H.S."/>
            <person name="Rohla C."/>
            <person name="Song M."/>
            <person name="Hilaire R.S."/>
            <person name="Shu S."/>
            <person name="Wells L."/>
            <person name="Wang X."/>
            <person name="Webber J."/>
            <person name="Heerema R.J."/>
            <person name="Klein P."/>
            <person name="Conner P."/>
            <person name="Grauke L."/>
            <person name="Grimwood J."/>
            <person name="Schmutz J."/>
            <person name="Randall J.J."/>
        </authorList>
    </citation>
    <scope>NUCLEOTIDE SEQUENCE</scope>
    <source>
        <tissue evidence="2">Leaf</tissue>
    </source>
</reference>
<feature type="domain" description="Reverse transcriptase zinc-binding" evidence="1">
    <location>
        <begin position="102"/>
        <end position="197"/>
    </location>
</feature>
<dbReference type="EMBL" id="CM031839">
    <property type="protein sequence ID" value="KAG6674859.1"/>
    <property type="molecule type" value="Genomic_DNA"/>
</dbReference>
<proteinExistence type="predicted"/>
<accession>A0A922ADW0</accession>
<gene>
    <name evidence="2" type="ORF">I3842_15G068200</name>
</gene>
<comment type="caution">
    <text evidence="2">The sequence shown here is derived from an EMBL/GenBank/DDBJ whole genome shotgun (WGS) entry which is preliminary data.</text>
</comment>
<organism evidence="2 3">
    <name type="scientific">Carya illinoinensis</name>
    <name type="common">Pecan</name>
    <dbReference type="NCBI Taxonomy" id="32201"/>
    <lineage>
        <taxon>Eukaryota</taxon>
        <taxon>Viridiplantae</taxon>
        <taxon>Streptophyta</taxon>
        <taxon>Embryophyta</taxon>
        <taxon>Tracheophyta</taxon>
        <taxon>Spermatophyta</taxon>
        <taxon>Magnoliopsida</taxon>
        <taxon>eudicotyledons</taxon>
        <taxon>Gunneridae</taxon>
        <taxon>Pentapetalae</taxon>
        <taxon>rosids</taxon>
        <taxon>fabids</taxon>
        <taxon>Fagales</taxon>
        <taxon>Juglandaceae</taxon>
        <taxon>Carya</taxon>
    </lineage>
</organism>
<evidence type="ECO:0000259" key="1">
    <source>
        <dbReference type="Pfam" id="PF13966"/>
    </source>
</evidence>
<dbReference type="PANTHER" id="PTHR47074">
    <property type="entry name" value="BNAC02G40300D PROTEIN"/>
    <property type="match status" value="1"/>
</dbReference>
<dbReference type="InterPro" id="IPR026960">
    <property type="entry name" value="RVT-Znf"/>
</dbReference>